<dbReference type="OrthoDB" id="6060011at2759"/>
<dbReference type="InterPro" id="IPR036645">
    <property type="entry name" value="Elafin-like_sf"/>
</dbReference>
<dbReference type="InterPro" id="IPR008197">
    <property type="entry name" value="WAP_dom"/>
</dbReference>
<evidence type="ECO:0000313" key="4">
    <source>
        <dbReference type="Proteomes" id="UP000299102"/>
    </source>
</evidence>
<dbReference type="PANTHER" id="PTHR19441">
    <property type="entry name" value="WHEY ACDIC PROTEIN WAP"/>
    <property type="match status" value="1"/>
</dbReference>
<dbReference type="Gene3D" id="4.10.75.10">
    <property type="entry name" value="Elafin-like"/>
    <property type="match status" value="2"/>
</dbReference>
<dbReference type="PANTHER" id="PTHR19441:SF95">
    <property type="entry name" value="PERLWAPIN ISOFORM X1"/>
    <property type="match status" value="1"/>
</dbReference>
<organism evidence="3 4">
    <name type="scientific">Eumeta variegata</name>
    <name type="common">Bagworm moth</name>
    <name type="synonym">Eumeta japonica</name>
    <dbReference type="NCBI Taxonomy" id="151549"/>
    <lineage>
        <taxon>Eukaryota</taxon>
        <taxon>Metazoa</taxon>
        <taxon>Ecdysozoa</taxon>
        <taxon>Arthropoda</taxon>
        <taxon>Hexapoda</taxon>
        <taxon>Insecta</taxon>
        <taxon>Pterygota</taxon>
        <taxon>Neoptera</taxon>
        <taxon>Endopterygota</taxon>
        <taxon>Lepidoptera</taxon>
        <taxon>Glossata</taxon>
        <taxon>Ditrysia</taxon>
        <taxon>Tineoidea</taxon>
        <taxon>Psychidae</taxon>
        <taxon>Oiketicinae</taxon>
        <taxon>Eumeta</taxon>
    </lineage>
</organism>
<keyword evidence="1" id="KW-0472">Membrane</keyword>
<dbReference type="AlphaFoldDB" id="A0A4C1XKX5"/>
<dbReference type="GO" id="GO:0004867">
    <property type="term" value="F:serine-type endopeptidase inhibitor activity"/>
    <property type="evidence" value="ECO:0007669"/>
    <property type="project" value="TreeGrafter"/>
</dbReference>
<accession>A0A4C1XKX5</accession>
<reference evidence="3 4" key="1">
    <citation type="journal article" date="2019" name="Commun. Biol.">
        <title>The bagworm genome reveals a unique fibroin gene that provides high tensile strength.</title>
        <authorList>
            <person name="Kono N."/>
            <person name="Nakamura H."/>
            <person name="Ohtoshi R."/>
            <person name="Tomita M."/>
            <person name="Numata K."/>
            <person name="Arakawa K."/>
        </authorList>
    </citation>
    <scope>NUCLEOTIDE SEQUENCE [LARGE SCALE GENOMIC DNA]</scope>
</reference>
<keyword evidence="1" id="KW-0812">Transmembrane</keyword>
<protein>
    <submittedName>
        <fullName evidence="3">Antileukoproteinase</fullName>
    </submittedName>
</protein>
<name>A0A4C1XKX5_EUMVA</name>
<feature type="domain" description="WAP" evidence="2">
    <location>
        <begin position="27"/>
        <end position="73"/>
    </location>
</feature>
<dbReference type="EMBL" id="BGZK01000887">
    <property type="protein sequence ID" value="GBP64098.1"/>
    <property type="molecule type" value="Genomic_DNA"/>
</dbReference>
<gene>
    <name evidence="3" type="primary">SLPI</name>
    <name evidence="3" type="ORF">EVAR_51098_1</name>
</gene>
<evidence type="ECO:0000259" key="2">
    <source>
        <dbReference type="PROSITE" id="PS51390"/>
    </source>
</evidence>
<dbReference type="SMART" id="SM00217">
    <property type="entry name" value="WAP"/>
    <property type="match status" value="2"/>
</dbReference>
<comment type="caution">
    <text evidence="3">The sequence shown here is derived from an EMBL/GenBank/DDBJ whole genome shotgun (WGS) entry which is preliminary data.</text>
</comment>
<evidence type="ECO:0000313" key="3">
    <source>
        <dbReference type="EMBL" id="GBP64098.1"/>
    </source>
</evidence>
<sequence length="137" mass="14429">MRKKGCIRPFVLLKYSIYAVIALVGSAIAELGSCPPTLPVEECSSKCSAQATCPGSQMCCPTACGGAMCVDPMTQRHFVNLVKQGRCPEYPRGAWICTHTCTGDSDCSGNRKCCANRCGALTCQTPESNPEPADSGA</sequence>
<dbReference type="PROSITE" id="PS51390">
    <property type="entry name" value="WAP"/>
    <property type="match status" value="2"/>
</dbReference>
<proteinExistence type="predicted"/>
<dbReference type="GO" id="GO:0005615">
    <property type="term" value="C:extracellular space"/>
    <property type="evidence" value="ECO:0007669"/>
    <property type="project" value="TreeGrafter"/>
</dbReference>
<keyword evidence="4" id="KW-1185">Reference proteome</keyword>
<feature type="domain" description="WAP" evidence="2">
    <location>
        <begin position="80"/>
        <end position="127"/>
    </location>
</feature>
<dbReference type="Pfam" id="PF00095">
    <property type="entry name" value="WAP"/>
    <property type="match status" value="2"/>
</dbReference>
<dbReference type="SUPFAM" id="SSF57256">
    <property type="entry name" value="Elafin-like"/>
    <property type="match status" value="2"/>
</dbReference>
<dbReference type="Proteomes" id="UP000299102">
    <property type="component" value="Unassembled WGS sequence"/>
</dbReference>
<feature type="transmembrane region" description="Helical" evidence="1">
    <location>
        <begin position="12"/>
        <end position="29"/>
    </location>
</feature>
<dbReference type="STRING" id="151549.A0A4C1XKX5"/>
<keyword evidence="1" id="KW-1133">Transmembrane helix</keyword>
<dbReference type="InterPro" id="IPR050514">
    <property type="entry name" value="WAP_four-disulfide_core"/>
</dbReference>
<evidence type="ECO:0000256" key="1">
    <source>
        <dbReference type="SAM" id="Phobius"/>
    </source>
</evidence>